<dbReference type="InterPro" id="IPR001940">
    <property type="entry name" value="Peptidase_S1C"/>
</dbReference>
<keyword evidence="5" id="KW-1133">Transmembrane helix</keyword>
<evidence type="ECO:0000256" key="3">
    <source>
        <dbReference type="ARBA" id="ARBA00022801"/>
    </source>
</evidence>
<keyword evidence="5" id="KW-0472">Membrane</keyword>
<dbReference type="FunFam" id="2.40.10.10:FF:000001">
    <property type="entry name" value="Periplasmic serine protease DegS"/>
    <property type="match status" value="1"/>
</dbReference>
<gene>
    <name evidence="7" type="ordered locus">CSE_10450</name>
</gene>
<keyword evidence="5" id="KW-0812">Transmembrane</keyword>
<evidence type="ECO:0000256" key="4">
    <source>
        <dbReference type="ARBA" id="ARBA00022825"/>
    </source>
</evidence>
<dbReference type="PANTHER" id="PTHR22939">
    <property type="entry name" value="SERINE PROTEASE FAMILY S1C HTRA-RELATED"/>
    <property type="match status" value="1"/>
</dbReference>
<sequence length="374" mass="40097">MEEFEHQERKSWIVYLIVGIIIGSIIGGIFGTFIVFKNPTLFPWVLNQTSQASTGSNQTTVQVPTNLIDIQNQVEEVANKISPAVVRIVSTTQVVSPFFLQVIPQQGLGSGVIIREDGLILTNNHVIADATKIEVTLSNGKTYKGQVLGSDPTSDLALVKINATNLPTATLGDSSKLKVGEFVVAIGNPYGLDHTVTFGVISAVERNIDTGDSTMYGVIQTDTAINPGNSGGPLVNLKGEVIGINTMIYQNAQGLGFAVSSNTAKKVIDSILKTGTVKWPYLGVQVTTMTQELANSYNIHYTEGAFVADVVVGGPAYMGGIRKYDIITAVNGKTIKTADDLISTIRNYSPNDRITVTVSRNGKLMDFQVVLGTR</sequence>
<dbReference type="Pfam" id="PF13180">
    <property type="entry name" value="PDZ_2"/>
    <property type="match status" value="1"/>
</dbReference>
<dbReference type="PANTHER" id="PTHR22939:SF129">
    <property type="entry name" value="SERINE PROTEASE HTRA2, MITOCHONDRIAL"/>
    <property type="match status" value="1"/>
</dbReference>
<evidence type="ECO:0000313" key="7">
    <source>
        <dbReference type="EMBL" id="BAL81171.1"/>
    </source>
</evidence>
<name>A0A7U6JEX0_CALEA</name>
<dbReference type="SMART" id="SM00228">
    <property type="entry name" value="PDZ"/>
    <property type="match status" value="1"/>
</dbReference>
<comment type="similarity">
    <text evidence="1">Belongs to the peptidase S1C family.</text>
</comment>
<dbReference type="Proteomes" id="UP000004793">
    <property type="component" value="Chromosome"/>
</dbReference>
<dbReference type="PRINTS" id="PR00834">
    <property type="entry name" value="PROTEASES2C"/>
</dbReference>
<keyword evidence="2" id="KW-0645">Protease</keyword>
<dbReference type="InterPro" id="IPR036034">
    <property type="entry name" value="PDZ_sf"/>
</dbReference>
<evidence type="ECO:0000256" key="2">
    <source>
        <dbReference type="ARBA" id="ARBA00022670"/>
    </source>
</evidence>
<keyword evidence="4" id="KW-0720">Serine protease</keyword>
<proteinExistence type="inferred from homology"/>
<dbReference type="EMBL" id="AP012051">
    <property type="protein sequence ID" value="BAL81171.1"/>
    <property type="molecule type" value="Genomic_DNA"/>
</dbReference>
<dbReference type="Gene3D" id="2.40.10.10">
    <property type="entry name" value="Trypsin-like serine proteases"/>
    <property type="match status" value="2"/>
</dbReference>
<dbReference type="KEGG" id="cex:CSE_10450"/>
<dbReference type="Gene3D" id="2.30.42.10">
    <property type="match status" value="1"/>
</dbReference>
<keyword evidence="3" id="KW-0378">Hydrolase</keyword>
<dbReference type="GO" id="GO:0004252">
    <property type="term" value="F:serine-type endopeptidase activity"/>
    <property type="evidence" value="ECO:0007669"/>
    <property type="project" value="InterPro"/>
</dbReference>
<dbReference type="OrthoDB" id="9758917at2"/>
<dbReference type="InterPro" id="IPR043504">
    <property type="entry name" value="Peptidase_S1_PA_chymotrypsin"/>
</dbReference>
<protein>
    <submittedName>
        <fullName evidence="7">S1B family peptidase</fullName>
    </submittedName>
</protein>
<dbReference type="InterPro" id="IPR009003">
    <property type="entry name" value="Peptidase_S1_PA"/>
</dbReference>
<dbReference type="SUPFAM" id="SSF50156">
    <property type="entry name" value="PDZ domain-like"/>
    <property type="match status" value="1"/>
</dbReference>
<dbReference type="Pfam" id="PF13365">
    <property type="entry name" value="Trypsin_2"/>
    <property type="match status" value="1"/>
</dbReference>
<dbReference type="PROSITE" id="PS50106">
    <property type="entry name" value="PDZ"/>
    <property type="match status" value="1"/>
</dbReference>
<dbReference type="GO" id="GO:0006508">
    <property type="term" value="P:proteolysis"/>
    <property type="evidence" value="ECO:0007669"/>
    <property type="project" value="UniProtKB-KW"/>
</dbReference>
<dbReference type="SUPFAM" id="SSF50494">
    <property type="entry name" value="Trypsin-like serine proteases"/>
    <property type="match status" value="1"/>
</dbReference>
<organism evidence="7 8">
    <name type="scientific">Caldisericum exile (strain DSM 21853 / NBRC 104410 / AZM16c01)</name>
    <dbReference type="NCBI Taxonomy" id="511051"/>
    <lineage>
        <taxon>Bacteria</taxon>
        <taxon>Pseudomonadati</taxon>
        <taxon>Caldisericota/Cryosericota group</taxon>
        <taxon>Caldisericota</taxon>
        <taxon>Caldisericia</taxon>
        <taxon>Caldisericales</taxon>
        <taxon>Caldisericaceae</taxon>
        <taxon>Caldisericum</taxon>
    </lineage>
</organism>
<dbReference type="AlphaFoldDB" id="A0A7U6JEX0"/>
<evidence type="ECO:0000259" key="6">
    <source>
        <dbReference type="PROSITE" id="PS50106"/>
    </source>
</evidence>
<dbReference type="RefSeq" id="WP_014453568.1">
    <property type="nucleotide sequence ID" value="NC_017096.1"/>
</dbReference>
<feature type="domain" description="PDZ" evidence="6">
    <location>
        <begin position="282"/>
        <end position="360"/>
    </location>
</feature>
<evidence type="ECO:0000256" key="1">
    <source>
        <dbReference type="ARBA" id="ARBA00010541"/>
    </source>
</evidence>
<dbReference type="InterPro" id="IPR001478">
    <property type="entry name" value="PDZ"/>
</dbReference>
<reference evidence="7 8" key="1">
    <citation type="submission" date="2011-01" db="EMBL/GenBank/DDBJ databases">
        <title>Whole genome sequence of Caldisericum exile AZM16c01.</title>
        <authorList>
            <person name="Narita-Yamada S."/>
            <person name="Kawakoshi A."/>
            <person name="Nakamura S."/>
            <person name="Sasagawa M."/>
            <person name="Fukada J."/>
            <person name="Sekine M."/>
            <person name="Kato Y."/>
            <person name="Fukai R."/>
            <person name="Sasaki K."/>
            <person name="Hanamaki A."/>
            <person name="Narita H."/>
            <person name="Konno Y."/>
            <person name="Mori K."/>
            <person name="Yamazaki S."/>
            <person name="Suzuki K."/>
            <person name="Fujita N."/>
        </authorList>
    </citation>
    <scope>NUCLEOTIDE SEQUENCE [LARGE SCALE GENOMIC DNA]</scope>
    <source>
        <strain evidence="8">DSM 21853 / NBRC 104410 / AZM16c01</strain>
    </source>
</reference>
<evidence type="ECO:0000313" key="8">
    <source>
        <dbReference type="Proteomes" id="UP000004793"/>
    </source>
</evidence>
<keyword evidence="8" id="KW-1185">Reference proteome</keyword>
<feature type="transmembrane region" description="Helical" evidence="5">
    <location>
        <begin position="12"/>
        <end position="36"/>
    </location>
</feature>
<accession>A0A7U6JEX0</accession>
<evidence type="ECO:0000256" key="5">
    <source>
        <dbReference type="SAM" id="Phobius"/>
    </source>
</evidence>